<evidence type="ECO:0000256" key="1">
    <source>
        <dbReference type="SAM" id="Phobius"/>
    </source>
</evidence>
<reference evidence="2 4" key="1">
    <citation type="submission" date="2016-06" db="EMBL/GenBank/DDBJ databases">
        <title>Bacterial characters and pathogenicity of Xenorhabdus hominickii from an entomopathogenic nematode, Steinernema monticolum.</title>
        <authorList>
            <person name="Park Y."/>
            <person name="Kim Y."/>
        </authorList>
    </citation>
    <scope>NUCLEOTIDE SEQUENCE [LARGE SCALE GENOMIC DNA]</scope>
    <source>
        <strain evidence="2 4">ANU1</strain>
    </source>
</reference>
<feature type="transmembrane region" description="Helical" evidence="1">
    <location>
        <begin position="80"/>
        <end position="97"/>
    </location>
</feature>
<dbReference type="EMBL" id="CP016176">
    <property type="protein sequence ID" value="AOM39519.1"/>
    <property type="molecule type" value="Genomic_DNA"/>
</dbReference>
<dbReference type="RefSeq" id="WP_069315280.1">
    <property type="nucleotide sequence ID" value="NZ_CAWNQJ010000068.1"/>
</dbReference>
<reference evidence="3 5" key="2">
    <citation type="journal article" date="2017" name="Nat. Microbiol.">
        <title>Natural product diversity associated with the nematode symbionts Photorhabdus and Xenorhabdus.</title>
        <authorList>
            <person name="Tobias N.J."/>
            <person name="Wolff H."/>
            <person name="Djahanschiri B."/>
            <person name="Grundmann F."/>
            <person name="Kronenwerth M."/>
            <person name="Shi Y.M."/>
            <person name="Simonyi S."/>
            <person name="Grun P."/>
            <person name="Shapiro-Ilan D."/>
            <person name="Pidot S.J."/>
            <person name="Stinear T.P."/>
            <person name="Ebersberger I."/>
            <person name="Bode H.B."/>
        </authorList>
    </citation>
    <scope>NUCLEOTIDE SEQUENCE [LARGE SCALE GENOMIC DNA]</scope>
    <source>
        <strain evidence="3 5">DSM 17903</strain>
    </source>
</reference>
<dbReference type="AlphaFoldDB" id="A0A2G0Q657"/>
<dbReference type="KEGG" id="xho:A9255_02235"/>
<dbReference type="OrthoDB" id="5572038at2"/>
<keyword evidence="4" id="KW-1185">Reference proteome</keyword>
<evidence type="ECO:0000313" key="2">
    <source>
        <dbReference type="EMBL" id="AOM39519.1"/>
    </source>
</evidence>
<evidence type="ECO:0000313" key="5">
    <source>
        <dbReference type="Proteomes" id="UP000225433"/>
    </source>
</evidence>
<protein>
    <submittedName>
        <fullName evidence="3">Uncharacterized protein</fullName>
    </submittedName>
</protein>
<accession>A0A2G0Q657</accession>
<dbReference type="Proteomes" id="UP000225433">
    <property type="component" value="Unassembled WGS sequence"/>
</dbReference>
<proteinExistence type="predicted"/>
<sequence>MSIEEILCDTAQSGQAIFKGKSHNIGYIDVNILPEVKKSFYTDEGLKRRYNTNKELYNKHLSIRSPNQQIYKDLISNKNLYLVGNCLLLAIFYLQHLKKYISKHFVNYSISQKWIIQH</sequence>
<keyword evidence="1" id="KW-1133">Transmembrane helix</keyword>
<keyword evidence="1" id="KW-0812">Transmembrane</keyword>
<gene>
    <name evidence="2" type="ORF">A9255_02235</name>
    <name evidence="3" type="ORF">Xhom_02661</name>
</gene>
<keyword evidence="1" id="KW-0472">Membrane</keyword>
<dbReference type="STRING" id="351679.A9255_02235"/>
<name>A0A2G0Q657_XENHO</name>
<dbReference type="EMBL" id="NJAI01000004">
    <property type="protein sequence ID" value="PHM54710.1"/>
    <property type="molecule type" value="Genomic_DNA"/>
</dbReference>
<evidence type="ECO:0000313" key="3">
    <source>
        <dbReference type="EMBL" id="PHM54710.1"/>
    </source>
</evidence>
<dbReference type="Proteomes" id="UP000094600">
    <property type="component" value="Chromosome"/>
</dbReference>
<organism evidence="3 5">
    <name type="scientific">Xenorhabdus hominickii</name>
    <dbReference type="NCBI Taxonomy" id="351679"/>
    <lineage>
        <taxon>Bacteria</taxon>
        <taxon>Pseudomonadati</taxon>
        <taxon>Pseudomonadota</taxon>
        <taxon>Gammaproteobacteria</taxon>
        <taxon>Enterobacterales</taxon>
        <taxon>Morganellaceae</taxon>
        <taxon>Xenorhabdus</taxon>
    </lineage>
</organism>
<evidence type="ECO:0000313" key="4">
    <source>
        <dbReference type="Proteomes" id="UP000094600"/>
    </source>
</evidence>